<keyword evidence="3" id="KW-1185">Reference proteome</keyword>
<evidence type="ECO:0000313" key="3">
    <source>
        <dbReference type="Proteomes" id="UP001589709"/>
    </source>
</evidence>
<dbReference type="Pfam" id="PF16289">
    <property type="entry name" value="PIN_12"/>
    <property type="match status" value="1"/>
</dbReference>
<name>A0ABV5N3T2_9ACTN</name>
<dbReference type="Proteomes" id="UP001589709">
    <property type="component" value="Unassembled WGS sequence"/>
</dbReference>
<gene>
    <name evidence="2" type="ORF">ACFF45_19970</name>
</gene>
<organism evidence="2 3">
    <name type="scientific">Streptomyces cinereospinus</name>
    <dbReference type="NCBI Taxonomy" id="285561"/>
    <lineage>
        <taxon>Bacteria</taxon>
        <taxon>Bacillati</taxon>
        <taxon>Actinomycetota</taxon>
        <taxon>Actinomycetes</taxon>
        <taxon>Kitasatosporales</taxon>
        <taxon>Streptomycetaceae</taxon>
        <taxon>Streptomyces</taxon>
    </lineage>
</organism>
<feature type="domain" description="DUF4935" evidence="1">
    <location>
        <begin position="2"/>
        <end position="167"/>
    </location>
</feature>
<dbReference type="RefSeq" id="WP_381347764.1">
    <property type="nucleotide sequence ID" value="NZ_JBHMCY010000037.1"/>
</dbReference>
<evidence type="ECO:0000313" key="2">
    <source>
        <dbReference type="EMBL" id="MFB9464925.1"/>
    </source>
</evidence>
<dbReference type="InterPro" id="IPR032557">
    <property type="entry name" value="DUF4935"/>
</dbReference>
<evidence type="ECO:0000259" key="1">
    <source>
        <dbReference type="Pfam" id="PF16289"/>
    </source>
</evidence>
<dbReference type="EMBL" id="JBHMCY010000037">
    <property type="protein sequence ID" value="MFB9464925.1"/>
    <property type="molecule type" value="Genomic_DNA"/>
</dbReference>
<sequence>MIILDTCIIRGLGLESASAELLRTIRESGIEDVAVPWIVMEELAAQHAVTYMTKYAAAVGALETLQRATPWELPGMMTARNPERVREHWRAAYRGIVNVIPTSDAALREAALREANALPPASKAEKAGGRGPKSGYRDVAVWLSAIEYAKAHPAETVYFVSANTKDFGDGSAYEYPMDQDLDGLKDRFVHLIDVDAVVSRIAEPTDVPVERIREVLATSEVCATISDRAFDNMQAHLGRSPYEMSTFRTGDLQRLAQEWLAGWTEPPVAVLDSVRDIQTYKVAENEWCTATVRWILGGLALVLTPSFAVASAWSSWETRVLFTPQDGSRLVVLRSGPSAEVTSEEATRFLNAAPSRPEGFPSPHQHTDLRKFSGIGFHELPGDLGAEFEDIVNRLLAVHPTGE</sequence>
<comment type="caution">
    <text evidence="2">The sequence shown here is derived from an EMBL/GenBank/DDBJ whole genome shotgun (WGS) entry which is preliminary data.</text>
</comment>
<proteinExistence type="predicted"/>
<protein>
    <submittedName>
        <fullName evidence="2">PIN domain-containing protein</fullName>
    </submittedName>
</protein>
<accession>A0ABV5N3T2</accession>
<reference evidence="2 3" key="1">
    <citation type="submission" date="2024-09" db="EMBL/GenBank/DDBJ databases">
        <authorList>
            <person name="Sun Q."/>
            <person name="Mori K."/>
        </authorList>
    </citation>
    <scope>NUCLEOTIDE SEQUENCE [LARGE SCALE GENOMIC DNA]</scope>
    <source>
        <strain evidence="2 3">JCM 6917</strain>
    </source>
</reference>